<feature type="domain" description="Cep192-like" evidence="5">
    <location>
        <begin position="2671"/>
        <end position="2768"/>
    </location>
</feature>
<dbReference type="InterPro" id="IPR054091">
    <property type="entry name" value="Cep192-like_D5"/>
</dbReference>
<evidence type="ECO:0000313" key="11">
    <source>
        <dbReference type="Proteomes" id="UP001623349"/>
    </source>
</evidence>
<keyword evidence="11" id="KW-1185">Reference proteome</keyword>
<dbReference type="PANTHER" id="PTHR16029">
    <property type="entry name" value="CENTROSOMAL PROTEIN OF 192 KDA"/>
    <property type="match status" value="1"/>
</dbReference>
<reference evidence="10 11" key="1">
    <citation type="submission" date="2024-08" db="EMBL/GenBank/DDBJ databases">
        <title>The draft genome of Apodemus speciosus.</title>
        <authorList>
            <person name="Nabeshima K."/>
            <person name="Suzuki S."/>
            <person name="Onuma M."/>
        </authorList>
    </citation>
    <scope>NUCLEOTIDE SEQUENCE [LARGE SCALE GENOMIC DNA]</scope>
    <source>
        <strain evidence="10">IB14-021</strain>
    </source>
</reference>
<protein>
    <submittedName>
        <fullName evidence="10">Centrosomal protein 192</fullName>
    </submittedName>
</protein>
<name>A0ABQ0FRF3_APOSI</name>
<dbReference type="Pfam" id="PF22067">
    <property type="entry name" value="Cep192_D3"/>
    <property type="match status" value="1"/>
</dbReference>
<feature type="compositionally biased region" description="Polar residues" evidence="1">
    <location>
        <begin position="1229"/>
        <end position="1240"/>
    </location>
</feature>
<dbReference type="Pfam" id="PF22065">
    <property type="entry name" value="Cep192_D7"/>
    <property type="match status" value="2"/>
</dbReference>
<feature type="domain" description="Cep192-like" evidence="4">
    <location>
        <begin position="2494"/>
        <end position="2552"/>
    </location>
</feature>
<feature type="domain" description="Cep192-like" evidence="3">
    <location>
        <begin position="1604"/>
        <end position="1753"/>
    </location>
</feature>
<dbReference type="Gene3D" id="2.60.40.10">
    <property type="entry name" value="Immunoglobulins"/>
    <property type="match status" value="2"/>
</dbReference>
<feature type="region of interest" description="Disordered" evidence="1">
    <location>
        <begin position="1037"/>
        <end position="1066"/>
    </location>
</feature>
<evidence type="ECO:0000259" key="8">
    <source>
        <dbReference type="Pfam" id="PF22074"/>
    </source>
</evidence>
<feature type="compositionally biased region" description="Basic and acidic residues" evidence="1">
    <location>
        <begin position="1040"/>
        <end position="1052"/>
    </location>
</feature>
<dbReference type="EMBL" id="BAAFST010000018">
    <property type="protein sequence ID" value="GAB1301838.1"/>
    <property type="molecule type" value="Genomic_DNA"/>
</dbReference>
<dbReference type="InterPro" id="IPR013783">
    <property type="entry name" value="Ig-like_fold"/>
</dbReference>
<dbReference type="CDD" id="cd21856">
    <property type="entry name" value="Plk4BD_Cep192"/>
    <property type="match status" value="1"/>
</dbReference>
<dbReference type="Pfam" id="PF22073">
    <property type="entry name" value="Cep192_D4"/>
    <property type="match status" value="1"/>
</dbReference>
<evidence type="ECO:0000256" key="1">
    <source>
        <dbReference type="SAM" id="MobiDB-lite"/>
    </source>
</evidence>
<feature type="domain" description="Cep192-like" evidence="6">
    <location>
        <begin position="1756"/>
        <end position="1854"/>
    </location>
</feature>
<dbReference type="InterPro" id="IPR054090">
    <property type="entry name" value="Cep192_Spd-2-like_dom"/>
</dbReference>
<evidence type="ECO:0000259" key="5">
    <source>
        <dbReference type="Pfam" id="PF22066"/>
    </source>
</evidence>
<feature type="region of interest" description="Disordered" evidence="1">
    <location>
        <begin position="1229"/>
        <end position="1278"/>
    </location>
</feature>
<dbReference type="InterPro" id="IPR054088">
    <property type="entry name" value="Cep192-like_D8"/>
</dbReference>
<evidence type="ECO:0000259" key="3">
    <source>
        <dbReference type="Pfam" id="PF22064"/>
    </source>
</evidence>
<evidence type="ECO:0000259" key="4">
    <source>
        <dbReference type="Pfam" id="PF22065"/>
    </source>
</evidence>
<dbReference type="InterPro" id="IPR057662">
    <property type="entry name" value="CEP192_Aurora-A_bind"/>
</dbReference>
<feature type="domain" description="Cep192-like" evidence="2">
    <location>
        <begin position="1481"/>
        <end position="1602"/>
    </location>
</feature>
<feature type="domain" description="Cep192/Spd-2-like" evidence="7">
    <location>
        <begin position="1872"/>
        <end position="1992"/>
    </location>
</feature>
<evidence type="ECO:0000313" key="10">
    <source>
        <dbReference type="EMBL" id="GAB1301838.1"/>
    </source>
</evidence>
<accession>A0ABQ0FRF3</accession>
<dbReference type="InterPro" id="IPR054085">
    <property type="entry name" value="Cep192-like_D1"/>
</dbReference>
<dbReference type="Pfam" id="PF25765">
    <property type="entry name" value="PLK4_bind_CEP192"/>
    <property type="match status" value="1"/>
</dbReference>
<feature type="domain" description="Cep192-like" evidence="4">
    <location>
        <begin position="2584"/>
        <end position="2625"/>
    </location>
</feature>
<feature type="region of interest" description="Disordered" evidence="1">
    <location>
        <begin position="1309"/>
        <end position="1349"/>
    </location>
</feature>
<feature type="compositionally biased region" description="Polar residues" evidence="1">
    <location>
        <begin position="1250"/>
        <end position="1261"/>
    </location>
</feature>
<dbReference type="Proteomes" id="UP001623349">
    <property type="component" value="Unassembled WGS sequence"/>
</dbReference>
<dbReference type="Pfam" id="PF22060">
    <property type="entry name" value="Cep192_D1"/>
    <property type="match status" value="1"/>
</dbReference>
<dbReference type="Pfam" id="PF22074">
    <property type="entry name" value="Cep192_D5"/>
    <property type="match status" value="1"/>
</dbReference>
<dbReference type="Pfam" id="PF25763">
    <property type="entry name" value="Aurora-A_bind_CEP192"/>
    <property type="match status" value="1"/>
</dbReference>
<dbReference type="PANTHER" id="PTHR16029:SF11">
    <property type="entry name" value="CENTROSOMAL PROTEIN OF 192 KDA"/>
    <property type="match status" value="1"/>
</dbReference>
<dbReference type="InterPro" id="IPR054089">
    <property type="entry name" value="Cep192-like_D3"/>
</dbReference>
<dbReference type="Pfam" id="PF22066">
    <property type="entry name" value="Cep192_D8"/>
    <property type="match status" value="1"/>
</dbReference>
<dbReference type="InterPro" id="IPR054087">
    <property type="entry name" value="Cep192-like_D7"/>
</dbReference>
<proteinExistence type="predicted"/>
<dbReference type="InterPro" id="IPR054092">
    <property type="entry name" value="Cep192-like_D6"/>
</dbReference>
<dbReference type="Pfam" id="PF22064">
    <property type="entry name" value="Cep192_D2"/>
    <property type="match status" value="1"/>
</dbReference>
<evidence type="ECO:0000259" key="6">
    <source>
        <dbReference type="Pfam" id="PF22067"/>
    </source>
</evidence>
<organism evidence="10 11">
    <name type="scientific">Apodemus speciosus</name>
    <name type="common">Large Japanese field mouse</name>
    <dbReference type="NCBI Taxonomy" id="105296"/>
    <lineage>
        <taxon>Eukaryota</taxon>
        <taxon>Metazoa</taxon>
        <taxon>Chordata</taxon>
        <taxon>Craniata</taxon>
        <taxon>Vertebrata</taxon>
        <taxon>Euteleostomi</taxon>
        <taxon>Mammalia</taxon>
        <taxon>Eutheria</taxon>
        <taxon>Euarchontoglires</taxon>
        <taxon>Glires</taxon>
        <taxon>Rodentia</taxon>
        <taxon>Myomorpha</taxon>
        <taxon>Muroidea</taxon>
        <taxon>Muridae</taxon>
        <taxon>Murinae</taxon>
        <taxon>Apodemus</taxon>
    </lineage>
</organism>
<gene>
    <name evidence="10" type="ORF">APTSU1_001707600</name>
</gene>
<feature type="domain" description="Cep192-like" evidence="8">
    <location>
        <begin position="1998"/>
        <end position="2173"/>
    </location>
</feature>
<dbReference type="Pfam" id="PF22076">
    <property type="entry name" value="Cep192_D6"/>
    <property type="match status" value="1"/>
</dbReference>
<dbReference type="InterPro" id="IPR057665">
    <property type="entry name" value="CEP192_PLK4_bind"/>
</dbReference>
<feature type="compositionally biased region" description="Low complexity" evidence="1">
    <location>
        <begin position="1053"/>
        <end position="1066"/>
    </location>
</feature>
<evidence type="ECO:0000259" key="7">
    <source>
        <dbReference type="Pfam" id="PF22073"/>
    </source>
</evidence>
<evidence type="ECO:0000259" key="9">
    <source>
        <dbReference type="Pfam" id="PF22076"/>
    </source>
</evidence>
<feature type="compositionally biased region" description="Polar residues" evidence="1">
    <location>
        <begin position="1309"/>
        <end position="1343"/>
    </location>
</feature>
<sequence>MLLVFSFRPNQLFLQIAASWANFTCEMEDFRGIAEESFPSFLANSLLGSSEVLENVTLPSNFGLPIAVSTLAKNRPSIDNRCPDVEASYLIEDRFSVPSASSPSCQSDNTEPRERLQLSFQGDDSATRKNNCIESPHLSHALMKPTAEGKQASAASVQGQSVVGGVSPLQLPDSALDFHLKSWTNNKEHKIAMPDPKKHLEATNPKSDFSHTNLLDNEKLLTLTHLDDSSDDDINDEEFYDDHLEAYFEQLAIPGMIYEAGGQESPENDFKFPANENSILNCEFQSENNSPLIPHDAYTSGNCRTTHTEPKEGHGCLPGTSGCVGTVDNKKQVDNMISIYSHTWRTEKEGVHNLKDLVPNQSRECGGGDIVVTRLPTHSHSTNESEDGFDSAGYIQQDSESPHQNKHLAPDLETVLNVDRCLNTETPTVFIQKDGNIASAKTNGDNGINSPDTLWSPTCERRTCDFYESGAKTNDKMDLSQNVVYQNEEGRWVTDLAYYTSFIDQQDLQMSPNNEMNEDFRSGSEALDLIAKDEEEFNKEHPFIQDEKMDVQNTSVALGDTSWVATVNYHLLKKSLGTSDFDKDDGSYLRLSLGEFFAERSEALGCLGGEPSFGYFIRSPEEREPVALIKSDVSRSNLEKEVTHLHHGFSSGDLNQQSQAQLSEGSVTLEAEELQRTPQVDEDTTLTASRSQTEGFCIALAVLELCRPGWPETQRSACLCLPSAGTKALAIVEPHYESPAGLELIKIYLSLPTTGIKADTFCSNNKLQEYKNTLSGGGDSVLRISTITSAIADVSVSTDPAQLVAMMKALTNKGRGKTFQGDETQEDRSIISHFLLNDVEKSNRSNAFDMEKYLTKTELSSCEGTREPFARAGTSDMWDLCLPEQQTVQDMSMVNICATNTREAEKDAEATLCGENMESDTQESLRTVTASESVLTNTRETRNTAMRRMSRFVDELLDRPNSEKAASVSIVAPGSDSSLRKPTVPSFSIVEQCEEIQDNRELGRKKECVCETSSSDKHVTFEDSHVVLRKSVDLKTASPESDRSGFQDEESFRLSTSPLSHSSPSEISGNFSGVSLYSPGCLGTHSVDQAGLELRNPPAFASQSAGITGVHHHRLAVTDPSNSKCVLESLDSAYHQRPRLESELSQLACTHADMSRLTYVSEQEYTFPVTAAAESSEDHKCDLTSELSTTIVRASPIPPEEQAMEKLRDKIPGQNAEKVSVPCVIQSKSGLGNMTETPSLRNGFEDGEPNFTSTQDISSKSGEPLEAGKDSTSGSSEQDLIGQTLLNKPGLNHRSGPAIPNLPVLSQKSVDQGQRLTSTCLSTASSEPSSQIPNLGTSGNQHNPAPHISAPAPAAKVLNQPAVCPALWTGHSLYTAPGAPQYLGPVSASGSGTLSQCHAGLQVCGISGYSPYPPVAPEHVASGVYLGPSLASGLMAPSSLYNLCSTAVHQNLLSTAKPFPVQSVGTNCETEPWDSGMMSGFGNARVPEELRFPHACCVGIASQTHLSVLNPTDHWLQVSIRVLSICVNGEKVDLSTQTCLVFKNKVVIRPHATEEIKILFIPTNSGIFRCTFSVASWSFSADADTIVQAEALGSRVTLTAIAETPVIEVETEKKGVLDFGDLTYEGWKALPLKLINRTHATVPIRLIISANALAWRCFTFSKEPIRASLKATPYADVTAQRVAPSVVSHVMPASYDGKDPESLIVWVIFHSPRKRLTSGSAEEFLARVDIEVDSPNPMPVLRSVELRARAGVARIHAPRDLQTIYLLSDVNSSTKQPLPLKNAGNIEVYLDIKIAEQGSQFSVDPENLFLRPGEEHEVTVSFTPKDLKACEERDPDNICAALGPQYEVVLRGEVISSGSKPLPPGPHCSDIPLILSNKQFLTWGGVPLGRTQVSLLQKLALRNSSTTTAQNLRLFIKGQDQDCFQIQNTFGSEERLTSNCEIRIGPGEDCVISVLFAPTRLSCMLAKLEIKQLGNRSQPGIKFMIPLSGYGGTSNLILEDVKKLSDSYLVTMNGLIPGKENKVTFSIRNTGSRAAFVRAVCFKDSQRKVLLDPKVLRIFPDKFVLKERTQEDITLVYNPSSRRNDNKPATELLTVYMFGGDEISRQQYRRALLHKPGIIKQILPEHSVLQHIDFAEAFQDELLLDEACDLPQRPNDIHLFYGSIRKITLSVIGEFRDSICSREFLQPSSSAESKSSILCGPLPLRINYLSVPQSVGIKGESGTCGNQSSNVFLDVLPVKGPQGPSLLSQTAHPAQDTPTPEDKWAVHPEHLILIAPSSCEYFGDLAKTGCFQIINNSVTLLKFELYWPAHCLTVTPQHGFIMPESKIQILVSPNFSVSTKESMFPWTGLIYIHCDNGQKKIVKVQIREDLTQEPLPHLPSSGTFGILAPAPEPSIRHLTKPITKPPSTKVEIRSKTVIFPPTEPGKTSEPLLNEQYYLGVGERTLVSVSLRRMVSSTDFVVFVVLSCVCHYPRSSPCSHSYLRTFPVFCPRDLKNYLELENCGPTDVKWHLSSFAPPYVKGVDETEDVFRATYTAFRCSPISGTLEGHGIQKSHQQWRSVPLSPHPRQHLLSPEFLIFTILTGVSIMFLPRDIGNYAQFWDVECHPAKEPHMKHTLRFQLSGQSIRAENYPEQSCSSRDTLIKVDAAVMSRRCAVSETTAHKPGRQLDLSHRGVYAPKDVYMFLPTKLGESRTLKVNLRNNSFFTHVLKFLSPREPFHIKHSKYSLRARHYIHIPVHFRPEAVGRFEALLVIQTDEGKSIAVRLIGESLGKS</sequence>
<comment type="caution">
    <text evidence="10">The sequence shown here is derived from an EMBL/GenBank/DDBJ whole genome shotgun (WGS) entry which is preliminary data.</text>
</comment>
<evidence type="ECO:0000259" key="2">
    <source>
        <dbReference type="Pfam" id="PF22060"/>
    </source>
</evidence>
<dbReference type="InterPro" id="IPR054086">
    <property type="entry name" value="Cep192-like_D2"/>
</dbReference>
<feature type="domain" description="Cep192-like" evidence="9">
    <location>
        <begin position="2262"/>
        <end position="2367"/>
    </location>
</feature>
<dbReference type="InterPro" id="IPR039103">
    <property type="entry name" value="Spd-2/CEP192"/>
</dbReference>